<dbReference type="EMBL" id="AHZU02001477">
    <property type="protein sequence ID" value="KFG31961.1"/>
    <property type="molecule type" value="Genomic_DNA"/>
</dbReference>
<organism evidence="1 2">
    <name type="scientific">Toxoplasma gondii GAB2-2007-GAL-DOM2</name>
    <dbReference type="NCBI Taxonomy" id="1130820"/>
    <lineage>
        <taxon>Eukaryota</taxon>
        <taxon>Sar</taxon>
        <taxon>Alveolata</taxon>
        <taxon>Apicomplexa</taxon>
        <taxon>Conoidasida</taxon>
        <taxon>Coccidia</taxon>
        <taxon>Eucoccidiorida</taxon>
        <taxon>Eimeriorina</taxon>
        <taxon>Sarcocystidae</taxon>
        <taxon>Toxoplasma</taxon>
    </lineage>
</organism>
<comment type="caution">
    <text evidence="1">The sequence shown here is derived from an EMBL/GenBank/DDBJ whole genome shotgun (WGS) entry which is preliminary data.</text>
</comment>
<dbReference type="Proteomes" id="UP000028837">
    <property type="component" value="Unassembled WGS sequence"/>
</dbReference>
<gene>
    <name evidence="1" type="ORF">TGDOM2_401060</name>
</gene>
<reference evidence="1 2" key="1">
    <citation type="submission" date="2014-02" db="EMBL/GenBank/DDBJ databases">
        <authorList>
            <person name="Sibley D."/>
            <person name="Venepally P."/>
            <person name="Karamycheva S."/>
            <person name="Hadjithomas M."/>
            <person name="Khan A."/>
            <person name="Brunk B."/>
            <person name="Roos D."/>
            <person name="Caler E."/>
            <person name="Lorenzi H."/>
        </authorList>
    </citation>
    <scope>NUCLEOTIDE SEQUENCE [LARGE SCALE GENOMIC DNA]</scope>
    <source>
        <strain evidence="1 2">GAB2-2007-GAL-DOM2</strain>
    </source>
</reference>
<proteinExistence type="predicted"/>
<evidence type="ECO:0000313" key="1">
    <source>
        <dbReference type="EMBL" id="KFG31961.1"/>
    </source>
</evidence>
<accession>A0A086JIJ3</accession>
<dbReference type="AlphaFoldDB" id="A0A086JIJ3"/>
<protein>
    <submittedName>
        <fullName evidence="1">Uncharacterized protein</fullName>
    </submittedName>
</protein>
<evidence type="ECO:0000313" key="2">
    <source>
        <dbReference type="Proteomes" id="UP000028837"/>
    </source>
</evidence>
<dbReference type="VEuPathDB" id="ToxoDB:TGDOM2_401060"/>
<name>A0A086JIJ3_TOXGO</name>
<sequence length="48" mass="5683">MLTRCERTTEAGIFAYLKDKFKQRSVHEEIPHNAKRRYPSINKDTECA</sequence>
<feature type="non-terminal residue" evidence="1">
    <location>
        <position position="48"/>
    </location>
</feature>